<keyword evidence="2" id="KW-1185">Reference proteome</keyword>
<gene>
    <name evidence="1" type="ORF">NKI81_17030</name>
</gene>
<comment type="caution">
    <text evidence="1">The sequence shown here is derived from an EMBL/GenBank/DDBJ whole genome shotgun (WGS) entry which is preliminary data.</text>
</comment>
<sequence>MQKLREVEIETLTFDLVDDICLGVQSGTITEVDLPTTNADGVGPLLELQHTQPNILNREGGPLWITADNYRELMRNMRETDAWFEPRSGYQGFISVDKLWRDELAWTDFVLRAKRAAISAGFSDDYGGKLTAAIGEFYANVIDHSGLIDSGYVVYSASPGRFEFVVADAGIGVLDSLRSNPTYAHLVDAGTALELALDEGVSRYYTEQGHGFGFRPLFVGLANISRYMRFRSDDHSRSLTRKADGSIDAQTSQLATTTGFFCCVVCDIEIQTPASHPDQASKNAERK</sequence>
<proteinExistence type="predicted"/>
<reference evidence="1 2" key="1">
    <citation type="journal article" date="2024" name="Proc. Natl. Acad. Sci. U.S.A.">
        <title>The evolutionary genomics of adaptation to stress in wild rhizobium bacteria.</title>
        <authorList>
            <person name="Kehlet-Delgado H."/>
            <person name="Montoya A.P."/>
            <person name="Jensen K.T."/>
            <person name="Wendlandt C.E."/>
            <person name="Dexheimer C."/>
            <person name="Roberts M."/>
            <person name="Torres Martinez L."/>
            <person name="Friesen M.L."/>
            <person name="Griffitts J.S."/>
            <person name="Porter S.S."/>
        </authorList>
    </citation>
    <scope>NUCLEOTIDE SEQUENCE [LARGE SCALE GENOMIC DNA]</scope>
    <source>
        <strain evidence="1 2">M0468</strain>
    </source>
</reference>
<evidence type="ECO:0000313" key="1">
    <source>
        <dbReference type="EMBL" id="MER9285648.1"/>
    </source>
</evidence>
<accession>A0ACC6T0U9</accession>
<name>A0ACC6T0U9_9HYPH</name>
<dbReference type="Proteomes" id="UP001480082">
    <property type="component" value="Unassembled WGS sequence"/>
</dbReference>
<dbReference type="EMBL" id="JAMYRI010000009">
    <property type="protein sequence ID" value="MER9285648.1"/>
    <property type="molecule type" value="Genomic_DNA"/>
</dbReference>
<protein>
    <submittedName>
        <fullName evidence="1">Uncharacterized protein</fullName>
    </submittedName>
</protein>
<evidence type="ECO:0000313" key="2">
    <source>
        <dbReference type="Proteomes" id="UP001480082"/>
    </source>
</evidence>
<organism evidence="1 2">
    <name type="scientific">Mesorhizobium australicum</name>
    <dbReference type="NCBI Taxonomy" id="536018"/>
    <lineage>
        <taxon>Bacteria</taxon>
        <taxon>Pseudomonadati</taxon>
        <taxon>Pseudomonadota</taxon>
        <taxon>Alphaproteobacteria</taxon>
        <taxon>Hyphomicrobiales</taxon>
        <taxon>Phyllobacteriaceae</taxon>
        <taxon>Mesorhizobium</taxon>
    </lineage>
</organism>